<feature type="chain" id="PRO_5022677661" description="pyranose dehydrogenase (acceptor)" evidence="20">
    <location>
        <begin position="21"/>
        <end position="703"/>
    </location>
</feature>
<evidence type="ECO:0000256" key="15">
    <source>
        <dbReference type="ARBA" id="ARBA00034059"/>
    </source>
</evidence>
<feature type="transmembrane region" description="Helical" evidence="19">
    <location>
        <begin position="681"/>
        <end position="702"/>
    </location>
</feature>
<evidence type="ECO:0000256" key="4">
    <source>
        <dbReference type="ARBA" id="ARBA00011245"/>
    </source>
</evidence>
<evidence type="ECO:0000313" key="22">
    <source>
        <dbReference type="EMBL" id="TFK24538.1"/>
    </source>
</evidence>
<gene>
    <name evidence="22" type="ORF">FA15DRAFT_669520</name>
</gene>
<dbReference type="EMBL" id="ML210199">
    <property type="protein sequence ID" value="TFK24538.1"/>
    <property type="molecule type" value="Genomic_DNA"/>
</dbReference>
<evidence type="ECO:0000256" key="3">
    <source>
        <dbReference type="ARBA" id="ARBA00010790"/>
    </source>
</evidence>
<evidence type="ECO:0000256" key="5">
    <source>
        <dbReference type="ARBA" id="ARBA00013177"/>
    </source>
</evidence>
<feature type="active site" description="Proton acceptor" evidence="16">
    <location>
        <position position="623"/>
    </location>
</feature>
<evidence type="ECO:0000256" key="20">
    <source>
        <dbReference type="SAM" id="SignalP"/>
    </source>
</evidence>
<dbReference type="AlphaFoldDB" id="A0A5C3L8I1"/>
<keyword evidence="19" id="KW-0812">Transmembrane</keyword>
<dbReference type="SUPFAM" id="SSF54373">
    <property type="entry name" value="FAD-linked reductases, C-terminal domain"/>
    <property type="match status" value="1"/>
</dbReference>
<dbReference type="PANTHER" id="PTHR11552">
    <property type="entry name" value="GLUCOSE-METHANOL-CHOLINE GMC OXIDOREDUCTASE"/>
    <property type="match status" value="1"/>
</dbReference>
<comment type="function">
    <text evidence="10">Catalyzes the single-oxidation or sequential double oxidation reaction of carbohydrates primarily at carbon-2 and/or carbon-3 with the concomitant reduction of the flavin. The enzyme exhibits a broad sugar substrate specificity, oxidizing different aldopyranoses to the corresponding C-1, C-2, C-3 or C-1,2, C-2,3 and C-3,4 (di)dehydro sugars with substrate-specific regioselectivity. Accepts only a narrow range of electron acceptors such as substituted benzoquinones and complexed metal ions and reacts extremely slowly with O(2) as acceptor. May play a role in the natural recycling of plant matter by oxidizing all major monosaccharides in lignocellulose and by reducing quinone compounds or reactive radical species generated during lignin depolymerization.</text>
</comment>
<evidence type="ECO:0000256" key="10">
    <source>
        <dbReference type="ARBA" id="ARBA00024699"/>
    </source>
</evidence>
<dbReference type="OrthoDB" id="269227at2759"/>
<feature type="active site" description="Proton donor" evidence="16">
    <location>
        <position position="580"/>
    </location>
</feature>
<dbReference type="Pfam" id="PF00732">
    <property type="entry name" value="GMC_oxred_N"/>
    <property type="match status" value="1"/>
</dbReference>
<feature type="signal peptide" evidence="20">
    <location>
        <begin position="1"/>
        <end position="20"/>
    </location>
</feature>
<comment type="subcellular location">
    <subcellularLocation>
        <location evidence="2">Secreted</location>
    </subcellularLocation>
</comment>
<dbReference type="Proteomes" id="UP000307440">
    <property type="component" value="Unassembled WGS sequence"/>
</dbReference>
<evidence type="ECO:0000256" key="1">
    <source>
        <dbReference type="ARBA" id="ARBA00001974"/>
    </source>
</evidence>
<organism evidence="22 23">
    <name type="scientific">Coprinopsis marcescibilis</name>
    <name type="common">Agaric fungus</name>
    <name type="synonym">Psathyrella marcescibilis</name>
    <dbReference type="NCBI Taxonomy" id="230819"/>
    <lineage>
        <taxon>Eukaryota</taxon>
        <taxon>Fungi</taxon>
        <taxon>Dikarya</taxon>
        <taxon>Basidiomycota</taxon>
        <taxon>Agaricomycotina</taxon>
        <taxon>Agaricomycetes</taxon>
        <taxon>Agaricomycetidae</taxon>
        <taxon>Agaricales</taxon>
        <taxon>Agaricineae</taxon>
        <taxon>Psathyrellaceae</taxon>
        <taxon>Coprinopsis</taxon>
    </lineage>
</organism>
<dbReference type="Pfam" id="PF05199">
    <property type="entry name" value="GMC_oxred_C"/>
    <property type="match status" value="1"/>
</dbReference>
<evidence type="ECO:0000256" key="7">
    <source>
        <dbReference type="ARBA" id="ARBA00022630"/>
    </source>
</evidence>
<evidence type="ECO:0000256" key="17">
    <source>
        <dbReference type="PIRSR" id="PIRSR000137-2"/>
    </source>
</evidence>
<feature type="binding site" evidence="17">
    <location>
        <position position="291"/>
    </location>
    <ligand>
        <name>FAD</name>
        <dbReference type="ChEBI" id="CHEBI:57692"/>
    </ligand>
</feature>
<keyword evidence="20" id="KW-0732">Signal</keyword>
<evidence type="ECO:0000259" key="21">
    <source>
        <dbReference type="PROSITE" id="PS00624"/>
    </source>
</evidence>
<evidence type="ECO:0000256" key="12">
    <source>
        <dbReference type="ARBA" id="ARBA00034010"/>
    </source>
</evidence>
<evidence type="ECO:0000256" key="16">
    <source>
        <dbReference type="PIRSR" id="PIRSR000137-1"/>
    </source>
</evidence>
<comment type="similarity">
    <text evidence="3">Belongs to the GMC oxidoreductase family.</text>
</comment>
<dbReference type="Gene3D" id="4.10.450.10">
    <property type="entry name" value="Glucose Oxidase, domain 2"/>
    <property type="match status" value="1"/>
</dbReference>
<evidence type="ECO:0000256" key="2">
    <source>
        <dbReference type="ARBA" id="ARBA00004613"/>
    </source>
</evidence>
<comment type="catalytic activity">
    <reaction evidence="12">
        <text>pyranose + acceptor = pyranos-2,3-diulose + reduced acceptor.</text>
        <dbReference type="EC" id="1.1.99.29"/>
    </reaction>
</comment>
<dbReference type="InterPro" id="IPR007867">
    <property type="entry name" value="GMC_OxRtase_C"/>
</dbReference>
<comment type="catalytic activity">
    <reaction evidence="11">
        <text>pyranose + acceptor = pyranos-2-ulose + reduced acceptor.</text>
        <dbReference type="EC" id="1.1.99.29"/>
    </reaction>
</comment>
<evidence type="ECO:0000256" key="8">
    <source>
        <dbReference type="ARBA" id="ARBA00022827"/>
    </source>
</evidence>
<dbReference type="PROSITE" id="PS00624">
    <property type="entry name" value="GMC_OXRED_2"/>
    <property type="match status" value="1"/>
</dbReference>
<feature type="binding site" evidence="17">
    <location>
        <position position="613"/>
    </location>
    <ligand>
        <name>FAD</name>
        <dbReference type="ChEBI" id="CHEBI:57692"/>
    </ligand>
</feature>
<reference evidence="22 23" key="1">
    <citation type="journal article" date="2019" name="Nat. Ecol. Evol.">
        <title>Megaphylogeny resolves global patterns of mushroom evolution.</title>
        <authorList>
            <person name="Varga T."/>
            <person name="Krizsan K."/>
            <person name="Foldi C."/>
            <person name="Dima B."/>
            <person name="Sanchez-Garcia M."/>
            <person name="Sanchez-Ramirez S."/>
            <person name="Szollosi G.J."/>
            <person name="Szarkandi J.G."/>
            <person name="Papp V."/>
            <person name="Albert L."/>
            <person name="Andreopoulos W."/>
            <person name="Angelini C."/>
            <person name="Antonin V."/>
            <person name="Barry K.W."/>
            <person name="Bougher N.L."/>
            <person name="Buchanan P."/>
            <person name="Buyck B."/>
            <person name="Bense V."/>
            <person name="Catcheside P."/>
            <person name="Chovatia M."/>
            <person name="Cooper J."/>
            <person name="Damon W."/>
            <person name="Desjardin D."/>
            <person name="Finy P."/>
            <person name="Geml J."/>
            <person name="Haridas S."/>
            <person name="Hughes K."/>
            <person name="Justo A."/>
            <person name="Karasinski D."/>
            <person name="Kautmanova I."/>
            <person name="Kiss B."/>
            <person name="Kocsube S."/>
            <person name="Kotiranta H."/>
            <person name="LaButti K.M."/>
            <person name="Lechner B.E."/>
            <person name="Liimatainen K."/>
            <person name="Lipzen A."/>
            <person name="Lukacs Z."/>
            <person name="Mihaltcheva S."/>
            <person name="Morgado L.N."/>
            <person name="Niskanen T."/>
            <person name="Noordeloos M.E."/>
            <person name="Ohm R.A."/>
            <person name="Ortiz-Santana B."/>
            <person name="Ovrebo C."/>
            <person name="Racz N."/>
            <person name="Riley R."/>
            <person name="Savchenko A."/>
            <person name="Shiryaev A."/>
            <person name="Soop K."/>
            <person name="Spirin V."/>
            <person name="Szebenyi C."/>
            <person name="Tomsovsky M."/>
            <person name="Tulloss R.E."/>
            <person name="Uehling J."/>
            <person name="Grigoriev I.V."/>
            <person name="Vagvolgyi C."/>
            <person name="Papp T."/>
            <person name="Martin F.M."/>
            <person name="Miettinen O."/>
            <person name="Hibbett D.S."/>
            <person name="Nagy L.G."/>
        </authorList>
    </citation>
    <scope>NUCLEOTIDE SEQUENCE [LARGE SCALE GENOMIC DNA]</scope>
    <source>
        <strain evidence="22 23">CBS 121175</strain>
    </source>
</reference>
<keyword evidence="8 17" id="KW-0274">FAD</keyword>
<feature type="domain" description="Glucose-methanol-choline oxidoreductase N-terminal" evidence="21">
    <location>
        <begin position="334"/>
        <end position="348"/>
    </location>
</feature>
<evidence type="ECO:0000256" key="18">
    <source>
        <dbReference type="SAM" id="MobiDB-lite"/>
    </source>
</evidence>
<comment type="catalytic activity">
    <reaction evidence="14">
        <text>a pyranoside + acceptor = a pyranosid-3-ulose + reduced acceptor.</text>
        <dbReference type="EC" id="1.1.99.29"/>
    </reaction>
</comment>
<keyword evidence="6" id="KW-0964">Secreted</keyword>
<comment type="subunit">
    <text evidence="4">Monomer.</text>
</comment>
<feature type="compositionally biased region" description="Gly residues" evidence="18">
    <location>
        <begin position="646"/>
        <end position="659"/>
    </location>
</feature>
<evidence type="ECO:0000256" key="14">
    <source>
        <dbReference type="ARBA" id="ARBA00034050"/>
    </source>
</evidence>
<dbReference type="PIRSF" id="PIRSF000137">
    <property type="entry name" value="Alcohol_oxidase"/>
    <property type="match status" value="1"/>
</dbReference>
<dbReference type="Gene3D" id="3.30.560.10">
    <property type="entry name" value="Glucose Oxidase, domain 3"/>
    <property type="match status" value="1"/>
</dbReference>
<evidence type="ECO:0000256" key="19">
    <source>
        <dbReference type="SAM" id="Phobius"/>
    </source>
</evidence>
<feature type="region of interest" description="Disordered" evidence="18">
    <location>
        <begin position="642"/>
        <end position="680"/>
    </location>
</feature>
<dbReference type="Gene3D" id="3.50.50.60">
    <property type="entry name" value="FAD/NAD(P)-binding domain"/>
    <property type="match status" value="1"/>
</dbReference>
<accession>A0A5C3L8I1</accession>
<dbReference type="GO" id="GO:0033718">
    <property type="term" value="F:pyranose dehydrogenase (acceptor) activity"/>
    <property type="evidence" value="ECO:0007669"/>
    <property type="project" value="UniProtKB-EC"/>
</dbReference>
<sequence>MLSLKLLVLTVAAVTSPAFANTHRDFHNVHARSTHQLSAREYITPETRLESYDYIIAGGGLAGLVLASRLSENGQNTVLVLEAGGTGDEQKATIDSPGRTYYEGLIGTEFDYSYRTIAQDNAGGRQLTWPRGKILGGSSTVNGMYLVRPHANEINAWHDMIATNDNKAFSDAWTWDSVLASMKKSETFTPPRQEALDVASMRFNAASHGSSGPLHSTFPAFMPPICSAWLPTLEAAGVPTSEDAYNGNNIGGFWSTMAINPTNLTRSYAKSAYIDPLPPRSNLHILANAAVTRILFADNVQDGNQVASGVEFARDASDTAQTVLAKKEVILAGGAVGSPHMLLVSGVGPRDVLEAANVPVRVELPGVGQHMQDHLSSHIAWESLEDTQGDIYNSETEFARSAEFLSFVNSGTSYVPGSFLFDGEESFNNFLSGVKDTFEDDAVLGPLIGSADPTIIAGYRAIYSTLLDKIYPEGGLVEMLYSINAPGQILVQAAIQNPFSQGRLTISSGSIFEAPVLDPRYFSHPADIVIMRQGLKQARRMATLSPLRELLGPELRPGPDVQTDEQIEEYLRNGASTEFHPGCTCAMLPLEQGGVVDASLKVYGTSNLRVIDGSVFPLSMSAHLMAPIYGLAEKAAELILDPPAGGSNGSTGGTPGNGNSGSPNTNTEDGANTDQPKSGAMGLHGTAGVMLTAASAIVGLLLL</sequence>
<keyword evidence="23" id="KW-1185">Reference proteome</keyword>
<evidence type="ECO:0000256" key="6">
    <source>
        <dbReference type="ARBA" id="ARBA00022525"/>
    </source>
</evidence>
<dbReference type="SUPFAM" id="SSF51905">
    <property type="entry name" value="FAD/NAD(P)-binding domain"/>
    <property type="match status" value="1"/>
</dbReference>
<name>A0A5C3L8I1_COPMA</name>
<keyword evidence="19" id="KW-1133">Transmembrane helix</keyword>
<dbReference type="EC" id="1.1.99.29" evidence="5"/>
<comment type="catalytic activity">
    <reaction evidence="13">
        <text>pyranose + acceptor = pyranos-3-ulose + reduced acceptor.</text>
        <dbReference type="EC" id="1.1.99.29"/>
    </reaction>
</comment>
<comment type="catalytic activity">
    <reaction evidence="15">
        <text>a pyranoside + acceptor = a pyranosid-3,4-diulose + reduced acceptor.</text>
        <dbReference type="EC" id="1.1.99.29"/>
    </reaction>
</comment>
<dbReference type="InterPro" id="IPR012132">
    <property type="entry name" value="GMC_OxRdtase"/>
</dbReference>
<comment type="cofactor">
    <cofactor evidence="1 17">
        <name>FAD</name>
        <dbReference type="ChEBI" id="CHEBI:57692"/>
    </cofactor>
</comment>
<keyword evidence="7" id="KW-0285">Flavoprotein</keyword>
<dbReference type="GO" id="GO:0050660">
    <property type="term" value="F:flavin adenine dinucleotide binding"/>
    <property type="evidence" value="ECO:0007669"/>
    <property type="project" value="InterPro"/>
</dbReference>
<evidence type="ECO:0000313" key="23">
    <source>
        <dbReference type="Proteomes" id="UP000307440"/>
    </source>
</evidence>
<keyword evidence="19" id="KW-0472">Membrane</keyword>
<dbReference type="InterPro" id="IPR036188">
    <property type="entry name" value="FAD/NAD-bd_sf"/>
</dbReference>
<dbReference type="InterPro" id="IPR027424">
    <property type="entry name" value="Glucose_Oxidase_domain_2"/>
</dbReference>
<dbReference type="PANTHER" id="PTHR11552:SF218">
    <property type="entry name" value="GLUCOSE-METHANOL-CHOLINE OXIDOREDUCTASE N-TERMINAL DOMAIN-CONTAINING PROTEIN"/>
    <property type="match status" value="1"/>
</dbReference>
<proteinExistence type="inferred from homology"/>
<keyword evidence="9" id="KW-0560">Oxidoreductase</keyword>
<dbReference type="STRING" id="230819.A0A5C3L8I1"/>
<dbReference type="InterPro" id="IPR000172">
    <property type="entry name" value="GMC_OxRdtase_N"/>
</dbReference>
<protein>
    <recommendedName>
        <fullName evidence="5">pyranose dehydrogenase (acceptor)</fullName>
        <ecNumber evidence="5">1.1.99.29</ecNumber>
    </recommendedName>
</protein>
<evidence type="ECO:0000256" key="13">
    <source>
        <dbReference type="ARBA" id="ARBA00034029"/>
    </source>
</evidence>
<evidence type="ECO:0000256" key="9">
    <source>
        <dbReference type="ARBA" id="ARBA00023002"/>
    </source>
</evidence>
<evidence type="ECO:0000256" key="11">
    <source>
        <dbReference type="ARBA" id="ARBA00033986"/>
    </source>
</evidence>
<dbReference type="GO" id="GO:0005576">
    <property type="term" value="C:extracellular region"/>
    <property type="evidence" value="ECO:0007669"/>
    <property type="project" value="UniProtKB-SubCell"/>
</dbReference>